<gene>
    <name evidence="4" type="ORF">F7O44_20110</name>
</gene>
<comment type="caution">
    <text evidence="4">The sequence shown here is derived from an EMBL/GenBank/DDBJ whole genome shotgun (WGS) entry which is preliminary data.</text>
</comment>
<dbReference type="InterPro" id="IPR013815">
    <property type="entry name" value="ATP_grasp_subdomain_1"/>
</dbReference>
<dbReference type="SUPFAM" id="SSF56059">
    <property type="entry name" value="Glutathione synthetase ATP-binding domain-like"/>
    <property type="match status" value="1"/>
</dbReference>
<dbReference type="EMBL" id="WLZY01000007">
    <property type="protein sequence ID" value="NDL59379.1"/>
    <property type="molecule type" value="Genomic_DNA"/>
</dbReference>
<dbReference type="Proteomes" id="UP000460435">
    <property type="component" value="Unassembled WGS sequence"/>
</dbReference>
<dbReference type="RefSeq" id="WP_162452073.1">
    <property type="nucleotide sequence ID" value="NZ_WLZY01000007.1"/>
</dbReference>
<dbReference type="SMART" id="SM00881">
    <property type="entry name" value="CoA_binding"/>
    <property type="match status" value="1"/>
</dbReference>
<dbReference type="SUPFAM" id="SSF52210">
    <property type="entry name" value="Succinyl-CoA synthetase domains"/>
    <property type="match status" value="2"/>
</dbReference>
<proteinExistence type="predicted"/>
<accession>A0A7K3M7T5</accession>
<dbReference type="Gene3D" id="3.30.1490.20">
    <property type="entry name" value="ATP-grasp fold, A domain"/>
    <property type="match status" value="1"/>
</dbReference>
<feature type="domain" description="ATP-grasp" evidence="3">
    <location>
        <begin position="499"/>
        <end position="697"/>
    </location>
</feature>
<dbReference type="InterPro" id="IPR036291">
    <property type="entry name" value="NAD(P)-bd_dom_sf"/>
</dbReference>
<dbReference type="Pfam" id="PF13549">
    <property type="entry name" value="ATP-grasp_5"/>
    <property type="match status" value="1"/>
</dbReference>
<protein>
    <submittedName>
        <fullName evidence="4">Acetyl-CoA synthetase</fullName>
    </submittedName>
</protein>
<keyword evidence="1" id="KW-0547">Nucleotide-binding</keyword>
<dbReference type="PANTHER" id="PTHR42793:SF1">
    <property type="entry name" value="PEPTIDYL-LYSINE N-ACETYLTRANSFERASE PATZ"/>
    <property type="match status" value="1"/>
</dbReference>
<evidence type="ECO:0000313" key="4">
    <source>
        <dbReference type="EMBL" id="NDL59379.1"/>
    </source>
</evidence>
<dbReference type="Pfam" id="PF19045">
    <property type="entry name" value="Ligase_CoA_2"/>
    <property type="match status" value="1"/>
</dbReference>
<dbReference type="Pfam" id="PF13607">
    <property type="entry name" value="Succ_CoA_lig"/>
    <property type="match status" value="1"/>
</dbReference>
<keyword evidence="5" id="KW-1185">Reference proteome</keyword>
<evidence type="ECO:0000256" key="1">
    <source>
        <dbReference type="PROSITE-ProRule" id="PRU00409"/>
    </source>
</evidence>
<evidence type="ECO:0000259" key="3">
    <source>
        <dbReference type="PROSITE" id="PS50975"/>
    </source>
</evidence>
<dbReference type="GO" id="GO:0043758">
    <property type="term" value="F:acetate-CoA ligase (ADP-forming) activity"/>
    <property type="evidence" value="ECO:0007669"/>
    <property type="project" value="InterPro"/>
</dbReference>
<dbReference type="Gene3D" id="3.40.50.720">
    <property type="entry name" value="NAD(P)-binding Rossmann-like Domain"/>
    <property type="match status" value="1"/>
</dbReference>
<organism evidence="4 5">
    <name type="scientific">Phytoactinopolyspora mesophila</name>
    <dbReference type="NCBI Taxonomy" id="2650750"/>
    <lineage>
        <taxon>Bacteria</taxon>
        <taxon>Bacillati</taxon>
        <taxon>Actinomycetota</taxon>
        <taxon>Actinomycetes</taxon>
        <taxon>Jiangellales</taxon>
        <taxon>Jiangellaceae</taxon>
        <taxon>Phytoactinopolyspora</taxon>
    </lineage>
</organism>
<dbReference type="Gene3D" id="3.40.50.261">
    <property type="entry name" value="Succinyl-CoA synthetase domains"/>
    <property type="match status" value="2"/>
</dbReference>
<evidence type="ECO:0000313" key="5">
    <source>
        <dbReference type="Proteomes" id="UP000460435"/>
    </source>
</evidence>
<sequence>MRSQETHDLRVLWDARSIAVIGATDRPRALGRLPVEFLLRYGYGGRIVPVNPKGGTVCGLPAATELTERVDLALVMVPAAAVVDVVRRCGRVGVPVAIIMSSGFVEAGDDGAALQRELVDTAREAGVCVVGPNCIGSVGFRTGQTATFSPLFGAADLPRVPGRVGFATQSGALGFGTVSLALERGIGLHSAVNTGNEAAVSTLDALEALAAEPEVDALLGYTETLADGAALRRLAATGKPLALLKAGSSDAGSKAAASHTGALATSDRVVDAAFRQLGIARARDIDELLDLGAAFSSPHLPRGPRVAVVTTSGGSGILAADAIETTGELTLATLDPATTSALNAIVPAFGATANPVDVTAAVMSDRELLRRALDVVVDDDGVDAVVTCFCVLTGDQVMDIVTAVGEAADRAGKPVFVARTGADFLAPEATEALRKAGLPAYPTPARAVRALAGRWRTARATAGTGASAPVPAAGTALVEAPPPSPGNPAPQRSDEPGLKALLADHGVAVPAGRLAHDPDDAVAAVAELGGHAVVKAVVPGLIHKSEAGGVVGGVTAETARNAYTKVARLGGAVLVEEMVTAEHSLEVLVGVAASPLGQVLTVALGGVLTEVLDDASSRLLPLSREDATEMVAELRGARLLAGYRGAPPLDTAALIDLITAVSEMTIGWPDGFELDLNPVLVLPRGVRVLDAAYIPATPQPDR</sequence>
<dbReference type="InterPro" id="IPR011761">
    <property type="entry name" value="ATP-grasp"/>
</dbReference>
<reference evidence="4 5" key="1">
    <citation type="submission" date="2019-11" db="EMBL/GenBank/DDBJ databases">
        <authorList>
            <person name="Li X.-J."/>
            <person name="Feng X.-M."/>
        </authorList>
    </citation>
    <scope>NUCLEOTIDE SEQUENCE [LARGE SCALE GENOMIC DNA]</scope>
    <source>
        <strain evidence="4 5">XMNu-373</strain>
    </source>
</reference>
<dbReference type="AlphaFoldDB" id="A0A7K3M7T5"/>
<dbReference type="InterPro" id="IPR016102">
    <property type="entry name" value="Succinyl-CoA_synth-like"/>
</dbReference>
<dbReference type="GO" id="GO:0046872">
    <property type="term" value="F:metal ion binding"/>
    <property type="evidence" value="ECO:0007669"/>
    <property type="project" value="InterPro"/>
</dbReference>
<dbReference type="Gene3D" id="3.30.470.20">
    <property type="entry name" value="ATP-grasp fold, B domain"/>
    <property type="match status" value="1"/>
</dbReference>
<dbReference type="SUPFAM" id="SSF51735">
    <property type="entry name" value="NAD(P)-binding Rossmann-fold domains"/>
    <property type="match status" value="1"/>
</dbReference>
<dbReference type="Pfam" id="PF13380">
    <property type="entry name" value="CoA_binding_2"/>
    <property type="match status" value="1"/>
</dbReference>
<evidence type="ECO:0000256" key="2">
    <source>
        <dbReference type="SAM" id="MobiDB-lite"/>
    </source>
</evidence>
<dbReference type="GO" id="GO:0005524">
    <property type="term" value="F:ATP binding"/>
    <property type="evidence" value="ECO:0007669"/>
    <property type="project" value="UniProtKB-UniRule"/>
</dbReference>
<dbReference type="InterPro" id="IPR003781">
    <property type="entry name" value="CoA-bd"/>
</dbReference>
<feature type="region of interest" description="Disordered" evidence="2">
    <location>
        <begin position="460"/>
        <end position="496"/>
    </location>
</feature>
<keyword evidence="1" id="KW-0067">ATP-binding</keyword>
<dbReference type="InterPro" id="IPR032875">
    <property type="entry name" value="Succ_CoA_lig_flav_dom"/>
</dbReference>
<dbReference type="PROSITE" id="PS50975">
    <property type="entry name" value="ATP_GRASP"/>
    <property type="match status" value="1"/>
</dbReference>
<name>A0A7K3M7T5_9ACTN</name>
<dbReference type="PANTHER" id="PTHR42793">
    <property type="entry name" value="COA BINDING DOMAIN CONTAINING PROTEIN"/>
    <property type="match status" value="1"/>
</dbReference>
<dbReference type="InterPro" id="IPR043938">
    <property type="entry name" value="Ligase_CoA_dom"/>
</dbReference>